<sequence length="198" mass="23118">MLKHVTQVSNTTNKRLGPTQHPLQNAWMFWYNKVNRSHAYEADLVKIHVAKTVEEFWAVFSVLKHPNDLSFMAEVSMFKMGIDPKWEDPVNFNGGRWVFELDAYSQDHDDLYQLLLLTIISDSLGPLNDLITGVSSSNRRRRIRISIWLQIVDERVIEIGKRLKNALGSKTEWYFETFESARSRDQTRGRGVEKKHII</sequence>
<dbReference type="InterPro" id="IPR023398">
    <property type="entry name" value="TIF_eIF4e-like"/>
</dbReference>
<dbReference type="OMA" id="MWEDDVN"/>
<dbReference type="GO" id="GO:0000340">
    <property type="term" value="F:RNA 7-methylguanosine cap binding"/>
    <property type="evidence" value="ECO:0007669"/>
    <property type="project" value="TreeGrafter"/>
</dbReference>
<keyword evidence="1" id="KW-0694">RNA-binding</keyword>
<dbReference type="PANTHER" id="PTHR11960">
    <property type="entry name" value="EUKARYOTIC TRANSLATION INITIATION FACTOR 4E RELATED"/>
    <property type="match status" value="1"/>
</dbReference>
<dbReference type="OrthoDB" id="590761at2759"/>
<dbReference type="SUPFAM" id="SSF55418">
    <property type="entry name" value="eIF4e-like"/>
    <property type="match status" value="1"/>
</dbReference>
<comment type="similarity">
    <text evidence="1">Belongs to the eukaryotic initiation factor 4E family.</text>
</comment>
<comment type="caution">
    <text evidence="2">The sequence shown here is derived from an EMBL/GenBank/DDBJ whole genome shotgun (WGS) entry which is preliminary data.</text>
</comment>
<dbReference type="EMBL" id="JWZT01001107">
    <property type="protein sequence ID" value="KII72760.1"/>
    <property type="molecule type" value="Genomic_DNA"/>
</dbReference>
<gene>
    <name evidence="2" type="ORF">RF11_11372</name>
</gene>
<dbReference type="InterPro" id="IPR001040">
    <property type="entry name" value="TIF_eIF_4E"/>
</dbReference>
<name>A0A0C2N8V2_THEKT</name>
<keyword evidence="1" id="KW-0648">Protein biosynthesis</keyword>
<keyword evidence="3" id="KW-1185">Reference proteome</keyword>
<proteinExistence type="inferred from homology"/>
<dbReference type="Proteomes" id="UP000031668">
    <property type="component" value="Unassembled WGS sequence"/>
</dbReference>
<dbReference type="Pfam" id="PF01652">
    <property type="entry name" value="IF4E"/>
    <property type="match status" value="1"/>
</dbReference>
<evidence type="ECO:0000256" key="1">
    <source>
        <dbReference type="RuleBase" id="RU004374"/>
    </source>
</evidence>
<keyword evidence="1 2" id="KW-0396">Initiation factor</keyword>
<evidence type="ECO:0000313" key="3">
    <source>
        <dbReference type="Proteomes" id="UP000031668"/>
    </source>
</evidence>
<reference evidence="2 3" key="1">
    <citation type="journal article" date="2014" name="Genome Biol. Evol.">
        <title>The genome of the myxosporean Thelohanellus kitauei shows adaptations to nutrient acquisition within its fish host.</title>
        <authorList>
            <person name="Yang Y."/>
            <person name="Xiong J."/>
            <person name="Zhou Z."/>
            <person name="Huo F."/>
            <person name="Miao W."/>
            <person name="Ran C."/>
            <person name="Liu Y."/>
            <person name="Zhang J."/>
            <person name="Feng J."/>
            <person name="Wang M."/>
            <person name="Wang M."/>
            <person name="Wang L."/>
            <person name="Yao B."/>
        </authorList>
    </citation>
    <scope>NUCLEOTIDE SEQUENCE [LARGE SCALE GENOMIC DNA]</scope>
    <source>
        <strain evidence="2">Wuqing</strain>
    </source>
</reference>
<evidence type="ECO:0000313" key="2">
    <source>
        <dbReference type="EMBL" id="KII72760.1"/>
    </source>
</evidence>
<accession>A0A0C2N8V2</accession>
<organism evidence="2 3">
    <name type="scientific">Thelohanellus kitauei</name>
    <name type="common">Myxosporean</name>
    <dbReference type="NCBI Taxonomy" id="669202"/>
    <lineage>
        <taxon>Eukaryota</taxon>
        <taxon>Metazoa</taxon>
        <taxon>Cnidaria</taxon>
        <taxon>Myxozoa</taxon>
        <taxon>Myxosporea</taxon>
        <taxon>Bivalvulida</taxon>
        <taxon>Platysporina</taxon>
        <taxon>Myxobolidae</taxon>
        <taxon>Thelohanellus</taxon>
    </lineage>
</organism>
<protein>
    <submittedName>
        <fullName evidence="2">Eukaryotic translation initiation factor 4E-2</fullName>
    </submittedName>
</protein>
<dbReference type="Gene3D" id="3.30.760.10">
    <property type="entry name" value="RNA Cap, Translation Initiation Factor Eif4e"/>
    <property type="match status" value="1"/>
</dbReference>
<dbReference type="GO" id="GO:0003743">
    <property type="term" value="F:translation initiation factor activity"/>
    <property type="evidence" value="ECO:0007669"/>
    <property type="project" value="UniProtKB-KW"/>
</dbReference>
<dbReference type="GO" id="GO:0016281">
    <property type="term" value="C:eukaryotic translation initiation factor 4F complex"/>
    <property type="evidence" value="ECO:0007669"/>
    <property type="project" value="TreeGrafter"/>
</dbReference>
<dbReference type="AlphaFoldDB" id="A0A0C2N8V2"/>